<dbReference type="Pfam" id="PF02561">
    <property type="entry name" value="FliS"/>
    <property type="match status" value="1"/>
</dbReference>
<proteinExistence type="inferred from homology"/>
<evidence type="ECO:0000313" key="7">
    <source>
        <dbReference type="EMBL" id="WRQ89328.1"/>
    </source>
</evidence>
<keyword evidence="4 6" id="KW-1005">Bacterial flagellum biogenesis</keyword>
<dbReference type="RefSeq" id="WP_221029981.1">
    <property type="nucleotide sequence ID" value="NZ_CP139781.1"/>
</dbReference>
<keyword evidence="3 6" id="KW-0963">Cytoplasm</keyword>
<dbReference type="PANTHER" id="PTHR34773:SF1">
    <property type="entry name" value="FLAGELLAR SECRETION CHAPERONE FLIS"/>
    <property type="match status" value="1"/>
</dbReference>
<evidence type="ECO:0000256" key="3">
    <source>
        <dbReference type="ARBA" id="ARBA00022490"/>
    </source>
</evidence>
<evidence type="ECO:0000256" key="2">
    <source>
        <dbReference type="ARBA" id="ARBA00008787"/>
    </source>
</evidence>
<sequence length="137" mass="15310">MMPAAYARQYQNQAVLSASPGQLVLMLYDGTLRFLRQAIDGFSPQHDEIQSIAVVHTALGKAGAILAELQSNLDHAAGGEYAANLDRLYDYYQRRLHEANIKKDVEAIQEVLRLVTELRDGWAEMLRQQETPAVQVA</sequence>
<keyword evidence="7" id="KW-0969">Cilium</keyword>
<name>A0ABZ1CCX3_9BACT</name>
<reference evidence="7 8" key="1">
    <citation type="submission" date="2021-08" db="EMBL/GenBank/DDBJ databases">
        <authorList>
            <person name="Zhang D."/>
            <person name="Zhang A."/>
            <person name="Wang L."/>
        </authorList>
    </citation>
    <scope>NUCLEOTIDE SEQUENCE [LARGE SCALE GENOMIC DNA]</scope>
    <source>
        <strain evidence="7 8">WL0086</strain>
    </source>
</reference>
<dbReference type="PIRSF" id="PIRSF039090">
    <property type="entry name" value="Flis"/>
    <property type="match status" value="1"/>
</dbReference>
<reference evidence="7 8" key="2">
    <citation type="submission" date="2023-12" db="EMBL/GenBank/DDBJ databases">
        <title>Description of an unclassified Opitutus bacterium of Verrucomicrobiota.</title>
        <authorList>
            <person name="Zhang D.-F."/>
        </authorList>
    </citation>
    <scope>NUCLEOTIDE SEQUENCE [LARGE SCALE GENOMIC DNA]</scope>
    <source>
        <strain evidence="7 8">WL0086</strain>
    </source>
</reference>
<dbReference type="EMBL" id="CP139781">
    <property type="protein sequence ID" value="WRQ89328.1"/>
    <property type="molecule type" value="Genomic_DNA"/>
</dbReference>
<keyword evidence="8" id="KW-1185">Reference proteome</keyword>
<organism evidence="7 8">
    <name type="scientific">Actomonas aquatica</name>
    <dbReference type="NCBI Taxonomy" id="2866162"/>
    <lineage>
        <taxon>Bacteria</taxon>
        <taxon>Pseudomonadati</taxon>
        <taxon>Verrucomicrobiota</taxon>
        <taxon>Opitutia</taxon>
        <taxon>Opitutales</taxon>
        <taxon>Opitutaceae</taxon>
        <taxon>Actomonas</taxon>
    </lineage>
</organism>
<evidence type="ECO:0000256" key="5">
    <source>
        <dbReference type="ARBA" id="ARBA00023186"/>
    </source>
</evidence>
<protein>
    <recommendedName>
        <fullName evidence="6">Flagellar secretion chaperone FliS</fullName>
    </recommendedName>
</protein>
<dbReference type="CDD" id="cd16098">
    <property type="entry name" value="FliS"/>
    <property type="match status" value="1"/>
</dbReference>
<dbReference type="PANTHER" id="PTHR34773">
    <property type="entry name" value="FLAGELLAR SECRETION CHAPERONE FLIS"/>
    <property type="match status" value="1"/>
</dbReference>
<evidence type="ECO:0000256" key="4">
    <source>
        <dbReference type="ARBA" id="ARBA00022795"/>
    </source>
</evidence>
<comment type="similarity">
    <text evidence="2 6">Belongs to the FliS family.</text>
</comment>
<keyword evidence="5" id="KW-0143">Chaperone</keyword>
<accession>A0ABZ1CCX3</accession>
<keyword evidence="7" id="KW-0966">Cell projection</keyword>
<evidence type="ECO:0000256" key="6">
    <source>
        <dbReference type="PIRNR" id="PIRNR039090"/>
    </source>
</evidence>
<evidence type="ECO:0000256" key="1">
    <source>
        <dbReference type="ARBA" id="ARBA00004514"/>
    </source>
</evidence>
<gene>
    <name evidence="7" type="primary">fliS</name>
    <name evidence="7" type="ORF">K1X11_007900</name>
</gene>
<keyword evidence="7" id="KW-0282">Flagellum</keyword>
<dbReference type="SUPFAM" id="SSF101116">
    <property type="entry name" value="Flagellar export chaperone FliS"/>
    <property type="match status" value="1"/>
</dbReference>
<dbReference type="InterPro" id="IPR003713">
    <property type="entry name" value="FliS"/>
</dbReference>
<dbReference type="Gene3D" id="1.20.120.340">
    <property type="entry name" value="Flagellar protein FliS"/>
    <property type="match status" value="1"/>
</dbReference>
<dbReference type="NCBIfam" id="TIGR00208">
    <property type="entry name" value="fliS"/>
    <property type="match status" value="1"/>
</dbReference>
<evidence type="ECO:0000313" key="8">
    <source>
        <dbReference type="Proteomes" id="UP000738431"/>
    </source>
</evidence>
<comment type="subcellular location">
    <subcellularLocation>
        <location evidence="1 6">Cytoplasm</location>
        <location evidence="1 6">Cytosol</location>
    </subcellularLocation>
</comment>
<dbReference type="InterPro" id="IPR036584">
    <property type="entry name" value="FliS_sf"/>
</dbReference>
<dbReference type="Proteomes" id="UP000738431">
    <property type="component" value="Chromosome"/>
</dbReference>